<evidence type="ECO:0000313" key="3">
    <source>
        <dbReference type="Proteomes" id="UP000002009"/>
    </source>
</evidence>
<evidence type="ECO:0000313" key="2">
    <source>
        <dbReference type="EMBL" id="ACO66388.1"/>
    </source>
</evidence>
<dbReference type="KEGG" id="mis:MICPUN_62318"/>
<keyword evidence="3" id="KW-1185">Reference proteome</keyword>
<evidence type="ECO:0000256" key="1">
    <source>
        <dbReference type="SAM" id="MobiDB-lite"/>
    </source>
</evidence>
<dbReference type="Proteomes" id="UP000002009">
    <property type="component" value="Chromosome 11"/>
</dbReference>
<dbReference type="EMBL" id="CP001330">
    <property type="protein sequence ID" value="ACO66388.1"/>
    <property type="molecule type" value="Genomic_DNA"/>
</dbReference>
<dbReference type="InParanoid" id="C1EDM0"/>
<name>C1EDM0_MICCC</name>
<proteinExistence type="predicted"/>
<protein>
    <submittedName>
        <fullName evidence="2">Uncharacterized protein</fullName>
    </submittedName>
</protein>
<organism evidence="2 3">
    <name type="scientific">Micromonas commoda (strain RCC299 / NOUM17 / CCMP2709)</name>
    <name type="common">Picoplanktonic green alga</name>
    <dbReference type="NCBI Taxonomy" id="296587"/>
    <lineage>
        <taxon>Eukaryota</taxon>
        <taxon>Viridiplantae</taxon>
        <taxon>Chlorophyta</taxon>
        <taxon>Mamiellophyceae</taxon>
        <taxon>Mamiellales</taxon>
        <taxon>Mamiellaceae</taxon>
        <taxon>Micromonas</taxon>
    </lineage>
</organism>
<dbReference type="AlphaFoldDB" id="C1EDM0"/>
<feature type="region of interest" description="Disordered" evidence="1">
    <location>
        <begin position="1"/>
        <end position="109"/>
    </location>
</feature>
<dbReference type="RefSeq" id="XP_002505130.1">
    <property type="nucleotide sequence ID" value="XM_002505084.1"/>
</dbReference>
<feature type="compositionally biased region" description="Gly residues" evidence="1">
    <location>
        <begin position="27"/>
        <end position="38"/>
    </location>
</feature>
<dbReference type="GeneID" id="8247552"/>
<feature type="compositionally biased region" description="Basic and acidic residues" evidence="1">
    <location>
        <begin position="51"/>
        <end position="64"/>
    </location>
</feature>
<accession>C1EDM0</accession>
<sequence>MFLGGGGTSPVRSRLGGSGLRSPPPTRGGGGMLSGGPARGEWDGRCAVSSYRRDSRKRREEIQRSRARGLGGTHSARRSCPGARLSATARPGTGGARDRRAPPWMGRNASPSRACLLRVGRARHPTAFALGVGGIK</sequence>
<gene>
    <name evidence="2" type="ORF">MICPUN_62318</name>
</gene>
<reference evidence="2 3" key="1">
    <citation type="journal article" date="2009" name="Science">
        <title>Green evolution and dynamic adaptations revealed by genomes of the marine picoeukaryotes Micromonas.</title>
        <authorList>
            <person name="Worden A.Z."/>
            <person name="Lee J.H."/>
            <person name="Mock T."/>
            <person name="Rouze P."/>
            <person name="Simmons M.P."/>
            <person name="Aerts A.L."/>
            <person name="Allen A.E."/>
            <person name="Cuvelier M.L."/>
            <person name="Derelle E."/>
            <person name="Everett M.V."/>
            <person name="Foulon E."/>
            <person name="Grimwood J."/>
            <person name="Gundlach H."/>
            <person name="Henrissat B."/>
            <person name="Napoli C."/>
            <person name="McDonald S.M."/>
            <person name="Parker M.S."/>
            <person name="Rombauts S."/>
            <person name="Salamov A."/>
            <person name="Von Dassow P."/>
            <person name="Badger J.H."/>
            <person name="Coutinho P.M."/>
            <person name="Demir E."/>
            <person name="Dubchak I."/>
            <person name="Gentemann C."/>
            <person name="Eikrem W."/>
            <person name="Gready J.E."/>
            <person name="John U."/>
            <person name="Lanier W."/>
            <person name="Lindquist E.A."/>
            <person name="Lucas S."/>
            <person name="Mayer K.F."/>
            <person name="Moreau H."/>
            <person name="Not F."/>
            <person name="Otillar R."/>
            <person name="Panaud O."/>
            <person name="Pangilinan J."/>
            <person name="Paulsen I."/>
            <person name="Piegu B."/>
            <person name="Poliakov A."/>
            <person name="Robbens S."/>
            <person name="Schmutz J."/>
            <person name="Toulza E."/>
            <person name="Wyss T."/>
            <person name="Zelensky A."/>
            <person name="Zhou K."/>
            <person name="Armbrust E.V."/>
            <person name="Bhattacharya D."/>
            <person name="Goodenough U.W."/>
            <person name="Van de Peer Y."/>
            <person name="Grigoriev I.V."/>
        </authorList>
    </citation>
    <scope>NUCLEOTIDE SEQUENCE [LARGE SCALE GENOMIC DNA]</scope>
    <source>
        <strain evidence="3">RCC299 / NOUM17</strain>
    </source>
</reference>